<name>A0A347UBW0_9BACT</name>
<dbReference type="RefSeq" id="WP_118918474.1">
    <property type="nucleotide sequence ID" value="NZ_CP032097.1"/>
</dbReference>
<dbReference type="AlphaFoldDB" id="A0A347UBW0"/>
<dbReference type="EMBL" id="CP032097">
    <property type="protein sequence ID" value="AXX96338.1"/>
    <property type="molecule type" value="Genomic_DNA"/>
</dbReference>
<evidence type="ECO:0008006" key="5">
    <source>
        <dbReference type="Google" id="ProtNLM"/>
    </source>
</evidence>
<sequence>MAKKKSIIPEFMVNNPDDTFQFLFPLKIVLDEDKFGNSHYEVVVKNMSKNQIFTYRVSPELLFTHYPLCKSFKNGEKTEKYLNKDIVDKSFKINTKFINKNNEKKLKDILDKESIGTLSGWSYKFLKDVKNINCYLVEQDDIKIIIPHFAIGIYYYFRFSQLREAVLDSTLNELYIICDDDRTNAKIVLPTYRTDEDAAFIHRYACQKSAIKEFDNVVRYIHNYLKYMQEKNYDRDLYKMHLKFNFPTKEEFQIDTRSSLVTNKKTNEKYYFIHEITNDYSDIGFEKLTKIIEKNKLILNLGDIDNLPKVEKDIPNETSEVLKITHASKRNTQIYHQKDRKKSCGSLNDIPVDEKSSTRDIINDLLKIFNEQQTDDITDQSLTESSSKGNSTIRKVVISSEFVKESSSKPLTEIDNFVVFNQYINFLQERPDIKDFHLNEKKDLPQYTLEDNNGEVKINPKCKIKKRPRQYLTATFKYENYYVGLLELENNPSSGNSTWVIISNKPIETEHFEFFMNLYFKEDIGIDNILKKHSKTNPKFTKKNHERDENLNEIQLGKWYAGLLGKVN</sequence>
<organism evidence="2 4">
    <name type="scientific">Arcobacter ellisii</name>
    <dbReference type="NCBI Taxonomy" id="913109"/>
    <lineage>
        <taxon>Bacteria</taxon>
        <taxon>Pseudomonadati</taxon>
        <taxon>Campylobacterota</taxon>
        <taxon>Epsilonproteobacteria</taxon>
        <taxon>Campylobacterales</taxon>
        <taxon>Arcobacteraceae</taxon>
        <taxon>Arcobacter</taxon>
    </lineage>
</organism>
<evidence type="ECO:0000313" key="4">
    <source>
        <dbReference type="Proteomes" id="UP000290588"/>
    </source>
</evidence>
<proteinExistence type="predicted"/>
<protein>
    <recommendedName>
        <fullName evidence="5">TnsE C-terminal domain-containing protein</fullName>
    </recommendedName>
</protein>
<dbReference type="Proteomes" id="UP000290588">
    <property type="component" value="Unassembled WGS sequence"/>
</dbReference>
<accession>A0A347UBW0</accession>
<keyword evidence="3" id="KW-1185">Reference proteome</keyword>
<reference evidence="2 4" key="1">
    <citation type="submission" date="2017-09" db="EMBL/GenBank/DDBJ databases">
        <title>Genomics of the genus Arcobacter.</title>
        <authorList>
            <person name="Perez-Cataluna A."/>
            <person name="Figueras M.J."/>
            <person name="Salas-Masso N."/>
        </authorList>
    </citation>
    <scope>NUCLEOTIDE SEQUENCE [LARGE SCALE GENOMIC DNA]</scope>
    <source>
        <strain evidence="2 4">CECT 7837</strain>
    </source>
</reference>
<gene>
    <name evidence="1" type="ORF">AELL_2734</name>
    <name evidence="2" type="ORF">CP962_03305</name>
</gene>
<dbReference type="KEGG" id="aell:AELL_2734"/>
<evidence type="ECO:0000313" key="2">
    <source>
        <dbReference type="EMBL" id="RXI31822.1"/>
    </source>
</evidence>
<dbReference type="EMBL" id="NXIG01000003">
    <property type="protein sequence ID" value="RXI31822.1"/>
    <property type="molecule type" value="Genomic_DNA"/>
</dbReference>
<dbReference type="OrthoDB" id="5345734at2"/>
<evidence type="ECO:0000313" key="3">
    <source>
        <dbReference type="Proteomes" id="UP000262582"/>
    </source>
</evidence>
<dbReference type="Proteomes" id="UP000262582">
    <property type="component" value="Chromosome"/>
</dbReference>
<reference evidence="1 3" key="2">
    <citation type="submission" date="2018-08" db="EMBL/GenBank/DDBJ databases">
        <title>Complete genome of the Arcobacter ellisii type strain LMG 26155.</title>
        <authorList>
            <person name="Miller W.G."/>
            <person name="Yee E."/>
            <person name="Bono J.L."/>
        </authorList>
    </citation>
    <scope>NUCLEOTIDE SEQUENCE [LARGE SCALE GENOMIC DNA]</scope>
    <source>
        <strain evidence="1 3">LMG 26155</strain>
    </source>
</reference>
<evidence type="ECO:0000313" key="1">
    <source>
        <dbReference type="EMBL" id="AXX96338.1"/>
    </source>
</evidence>